<evidence type="ECO:0000313" key="1">
    <source>
        <dbReference type="Proteomes" id="UP000887566"/>
    </source>
</evidence>
<dbReference type="InterPro" id="IPR007669">
    <property type="entry name" value="Chst-1-like"/>
</dbReference>
<dbReference type="PANTHER" id="PTHR22900:SF5">
    <property type="entry name" value="PROTEIN CBG14245"/>
    <property type="match status" value="1"/>
</dbReference>
<dbReference type="GO" id="GO:0016020">
    <property type="term" value="C:membrane"/>
    <property type="evidence" value="ECO:0007669"/>
    <property type="project" value="InterPro"/>
</dbReference>
<sequence length="295" mass="34183">MDSYLAMGRMSSFDENRKRTIEYLSIASANITHFKNKRIGFLTHFSGTETSVCLIMKNGHSVLRFVSCLLSIAESKDKKAFEKFDSLLTFKAAFSKDCNRVVGKKKPNSENYKKVAFIRDPIERFVSGYLFLCKRQNVCFNCDHNESCFLTTLYNCYKTDNTYAKICKYKSRSATSRHNSSGFIYAHLNPQAAYCNLWQTRDKFEVIHYSRDKYYNFSLSAARPILSDAHMRTLDGRMRQSTIHAAEVNDAANLKKMITSDRNMARMLAELYYVDYQLFGLEIPKFIVDFKLFKG</sequence>
<protein>
    <submittedName>
        <fullName evidence="2">Sulfotransferase</fullName>
    </submittedName>
</protein>
<dbReference type="GO" id="GO:0047756">
    <property type="term" value="F:chondroitin 4-sulfotransferase activity"/>
    <property type="evidence" value="ECO:0007669"/>
    <property type="project" value="InterPro"/>
</dbReference>
<keyword evidence="1" id="KW-1185">Reference proteome</keyword>
<dbReference type="WBParaSite" id="PSAMB.scaffold6486size9386.g28600.t1">
    <property type="protein sequence ID" value="PSAMB.scaffold6486size9386.g28600.t1"/>
    <property type="gene ID" value="PSAMB.scaffold6486size9386.g28600"/>
</dbReference>
<dbReference type="Proteomes" id="UP000887566">
    <property type="component" value="Unplaced"/>
</dbReference>
<dbReference type="InterPro" id="IPR005331">
    <property type="entry name" value="Sulfotransferase"/>
</dbReference>
<accession>A0A914X5F9</accession>
<dbReference type="GO" id="GO:1902884">
    <property type="term" value="P:positive regulation of response to oxidative stress"/>
    <property type="evidence" value="ECO:0007669"/>
    <property type="project" value="InterPro"/>
</dbReference>
<dbReference type="GO" id="GO:0050650">
    <property type="term" value="P:chondroitin sulfate proteoglycan biosynthetic process"/>
    <property type="evidence" value="ECO:0007669"/>
    <property type="project" value="InterPro"/>
</dbReference>
<name>A0A914X5F9_9BILA</name>
<organism evidence="1 2">
    <name type="scientific">Plectus sambesii</name>
    <dbReference type="NCBI Taxonomy" id="2011161"/>
    <lineage>
        <taxon>Eukaryota</taxon>
        <taxon>Metazoa</taxon>
        <taxon>Ecdysozoa</taxon>
        <taxon>Nematoda</taxon>
        <taxon>Chromadorea</taxon>
        <taxon>Plectida</taxon>
        <taxon>Plectina</taxon>
        <taxon>Plectoidea</taxon>
        <taxon>Plectidae</taxon>
        <taxon>Plectus</taxon>
    </lineage>
</organism>
<proteinExistence type="predicted"/>
<dbReference type="PANTHER" id="PTHR22900">
    <property type="entry name" value="PROTEIN CBG14245-RELATED"/>
    <property type="match status" value="1"/>
</dbReference>
<dbReference type="Pfam" id="PF03567">
    <property type="entry name" value="Sulfotransfer_2"/>
    <property type="match status" value="1"/>
</dbReference>
<reference evidence="2" key="1">
    <citation type="submission" date="2022-11" db="UniProtKB">
        <authorList>
            <consortium name="WormBaseParasite"/>
        </authorList>
    </citation>
    <scope>IDENTIFICATION</scope>
</reference>
<evidence type="ECO:0000313" key="2">
    <source>
        <dbReference type="WBParaSite" id="PSAMB.scaffold6486size9386.g28600.t1"/>
    </source>
</evidence>
<dbReference type="AlphaFoldDB" id="A0A914X5F9"/>